<dbReference type="Gene3D" id="1.10.4100.10">
    <property type="entry name" value="2-methylcitrate dehydratase PrpD"/>
    <property type="match status" value="1"/>
</dbReference>
<protein>
    <submittedName>
        <fullName evidence="4">MmgE/PrpD family protein</fullName>
    </submittedName>
</protein>
<dbReference type="EMBL" id="JACOPQ010000003">
    <property type="protein sequence ID" value="MBC5736440.1"/>
    <property type="molecule type" value="Genomic_DNA"/>
</dbReference>
<dbReference type="AlphaFoldDB" id="A0A8J6JLJ5"/>
<dbReference type="PANTHER" id="PTHR16943">
    <property type="entry name" value="2-METHYLCITRATE DEHYDRATASE-RELATED"/>
    <property type="match status" value="1"/>
</dbReference>
<dbReference type="SUPFAM" id="SSF103378">
    <property type="entry name" value="2-methylcitrate dehydratase PrpD"/>
    <property type="match status" value="1"/>
</dbReference>
<gene>
    <name evidence="4" type="ORF">H8S62_05400</name>
</gene>
<keyword evidence="5" id="KW-1185">Reference proteome</keyword>
<feature type="domain" description="MmgE/PrpD C-terminal" evidence="3">
    <location>
        <begin position="269"/>
        <end position="441"/>
    </location>
</feature>
<dbReference type="Gene3D" id="3.30.1330.120">
    <property type="entry name" value="2-methylcitrate dehydratase PrpD"/>
    <property type="match status" value="1"/>
</dbReference>
<organism evidence="4 5">
    <name type="scientific">Lawsonibacter faecis</name>
    <dbReference type="NCBI Taxonomy" id="2763052"/>
    <lineage>
        <taxon>Bacteria</taxon>
        <taxon>Bacillati</taxon>
        <taxon>Bacillota</taxon>
        <taxon>Clostridia</taxon>
        <taxon>Eubacteriales</taxon>
        <taxon>Oscillospiraceae</taxon>
        <taxon>Lawsonibacter</taxon>
    </lineage>
</organism>
<dbReference type="InterPro" id="IPR045337">
    <property type="entry name" value="MmgE_PrpD_C"/>
</dbReference>
<sequence>MTITKTLAQYSADLKYSDLPAEVVDMAKKMTIQTVGAALASKPMEFTQSVIDFGKKAYGPGNEATLMLDGSKTSLLGAAFVNSTVADNIDWEDCSCTGHPSASLIPVSLAICEARGLSGKEYIEGVIAGFEVYQRVARAIQPPEGHDNRKGWGLTSWQIYAAAAPAAKLFKLDAKKTEQVYGMAAVLTAVPSNIVHGTMSNVYHYQHGFCSHDGLMGALLVEHGVDGMQEAFDGPFSYGTNLTIEHKTEWYNKELGSRYLIMETLLKHWPTNMWVQTSLDIMNALVKEHRFGPDDVEEIIVDPPTQSRMMFHPEGFEKIIEAQYSIPFCIAALLCDPTPGPQWYTEKNMRDPKVLEVAAKVHGSDAEPQLLMDSFSNFRKGEFASKTITVKLKDGRTVSGSIDYPKGHPKNMLTMEEVCDRFRIEAAHTLSPEKVEEALDTLLHIDQLQSLEKIGEILH</sequence>
<dbReference type="PANTHER" id="PTHR16943:SF8">
    <property type="entry name" value="2-METHYLCITRATE DEHYDRATASE"/>
    <property type="match status" value="1"/>
</dbReference>
<dbReference type="InterPro" id="IPR005656">
    <property type="entry name" value="MmgE_PrpD"/>
</dbReference>
<dbReference type="GO" id="GO:0016829">
    <property type="term" value="F:lyase activity"/>
    <property type="evidence" value="ECO:0007669"/>
    <property type="project" value="InterPro"/>
</dbReference>
<comment type="similarity">
    <text evidence="1">Belongs to the PrpD family.</text>
</comment>
<dbReference type="Pfam" id="PF19305">
    <property type="entry name" value="MmgE_PrpD_C"/>
    <property type="match status" value="1"/>
</dbReference>
<dbReference type="Pfam" id="PF03972">
    <property type="entry name" value="MmgE_PrpD_N"/>
    <property type="match status" value="1"/>
</dbReference>
<dbReference type="Proteomes" id="UP000607645">
    <property type="component" value="Unassembled WGS sequence"/>
</dbReference>
<evidence type="ECO:0000256" key="1">
    <source>
        <dbReference type="ARBA" id="ARBA00006174"/>
    </source>
</evidence>
<comment type="caution">
    <text evidence="4">The sequence shown here is derived from an EMBL/GenBank/DDBJ whole genome shotgun (WGS) entry which is preliminary data.</text>
</comment>
<evidence type="ECO:0000313" key="4">
    <source>
        <dbReference type="EMBL" id="MBC5736440.1"/>
    </source>
</evidence>
<dbReference type="InterPro" id="IPR045336">
    <property type="entry name" value="MmgE_PrpD_N"/>
</dbReference>
<evidence type="ECO:0000259" key="3">
    <source>
        <dbReference type="Pfam" id="PF19305"/>
    </source>
</evidence>
<reference evidence="4" key="1">
    <citation type="submission" date="2020-08" db="EMBL/GenBank/DDBJ databases">
        <title>Genome public.</title>
        <authorList>
            <person name="Liu C."/>
            <person name="Sun Q."/>
        </authorList>
    </citation>
    <scope>NUCLEOTIDE SEQUENCE</scope>
    <source>
        <strain evidence="4">NSJ-52</strain>
    </source>
</reference>
<dbReference type="InterPro" id="IPR036148">
    <property type="entry name" value="MmgE/PrpD_sf"/>
</dbReference>
<evidence type="ECO:0000313" key="5">
    <source>
        <dbReference type="Proteomes" id="UP000607645"/>
    </source>
</evidence>
<dbReference type="InterPro" id="IPR042183">
    <property type="entry name" value="MmgE/PrpD_sf_1"/>
</dbReference>
<dbReference type="RefSeq" id="WP_186918726.1">
    <property type="nucleotide sequence ID" value="NZ_JACOPQ010000003.1"/>
</dbReference>
<feature type="domain" description="MmgE/PrpD N-terminal" evidence="2">
    <location>
        <begin position="6"/>
        <end position="240"/>
    </location>
</feature>
<proteinExistence type="inferred from homology"/>
<accession>A0A8J6JLJ5</accession>
<evidence type="ECO:0000259" key="2">
    <source>
        <dbReference type="Pfam" id="PF03972"/>
    </source>
</evidence>
<name>A0A8J6JLJ5_9FIRM</name>
<dbReference type="InterPro" id="IPR042188">
    <property type="entry name" value="MmgE/PrpD_sf_2"/>
</dbReference>